<organism evidence="1 2">
    <name type="scientific">Prescottella agglutinans</name>
    <dbReference type="NCBI Taxonomy" id="1644129"/>
    <lineage>
        <taxon>Bacteria</taxon>
        <taxon>Bacillati</taxon>
        <taxon>Actinomycetota</taxon>
        <taxon>Actinomycetes</taxon>
        <taxon>Mycobacteriales</taxon>
        <taxon>Nocardiaceae</taxon>
        <taxon>Prescottella</taxon>
    </lineage>
</organism>
<accession>A0ABT6ME24</accession>
<keyword evidence="2" id="KW-1185">Reference proteome</keyword>
<evidence type="ECO:0000313" key="1">
    <source>
        <dbReference type="EMBL" id="MDH6282573.1"/>
    </source>
</evidence>
<dbReference type="Proteomes" id="UP001160334">
    <property type="component" value="Unassembled WGS sequence"/>
</dbReference>
<reference evidence="1 2" key="1">
    <citation type="submission" date="2023-04" db="EMBL/GenBank/DDBJ databases">
        <title>Forest soil microbial communities from Buena Vista Peninsula, Colon Province, Panama.</title>
        <authorList>
            <person name="Bouskill N."/>
        </authorList>
    </citation>
    <scope>NUCLEOTIDE SEQUENCE [LARGE SCALE GENOMIC DNA]</scope>
    <source>
        <strain evidence="1 2">CFH S0262</strain>
    </source>
</reference>
<dbReference type="EMBL" id="JARXVC010000010">
    <property type="protein sequence ID" value="MDH6282573.1"/>
    <property type="molecule type" value="Genomic_DNA"/>
</dbReference>
<protein>
    <submittedName>
        <fullName evidence="1">Uncharacterized protein</fullName>
    </submittedName>
</protein>
<proteinExistence type="predicted"/>
<gene>
    <name evidence="1" type="ORF">M2280_003804</name>
</gene>
<sequence>MDLSYLSQFFSEASNLFSALNFFNGSLSAAA</sequence>
<name>A0ABT6ME24_9NOCA</name>
<comment type="caution">
    <text evidence="1">The sequence shown here is derived from an EMBL/GenBank/DDBJ whole genome shotgun (WGS) entry which is preliminary data.</text>
</comment>
<evidence type="ECO:0000313" key="2">
    <source>
        <dbReference type="Proteomes" id="UP001160334"/>
    </source>
</evidence>